<dbReference type="AlphaFoldDB" id="A0A074SBP2"/>
<name>A0A074SBP2_9AGAM</name>
<accession>A0A074SBP2</accession>
<evidence type="ECO:0000313" key="2">
    <source>
        <dbReference type="Proteomes" id="UP000027456"/>
    </source>
</evidence>
<gene>
    <name evidence="1" type="ORF">V565_155920</name>
</gene>
<organism evidence="1 2">
    <name type="scientific">Rhizoctonia solani 123E</name>
    <dbReference type="NCBI Taxonomy" id="1423351"/>
    <lineage>
        <taxon>Eukaryota</taxon>
        <taxon>Fungi</taxon>
        <taxon>Dikarya</taxon>
        <taxon>Basidiomycota</taxon>
        <taxon>Agaricomycotina</taxon>
        <taxon>Agaricomycetes</taxon>
        <taxon>Cantharellales</taxon>
        <taxon>Ceratobasidiaceae</taxon>
        <taxon>Rhizoctonia</taxon>
    </lineage>
</organism>
<dbReference type="OrthoDB" id="3249121at2759"/>
<proteinExistence type="predicted"/>
<dbReference type="HOGENOM" id="CLU_032504_2_0_1"/>
<protein>
    <submittedName>
        <fullName evidence="1">Uncharacterized protein</fullName>
    </submittedName>
</protein>
<evidence type="ECO:0000313" key="1">
    <source>
        <dbReference type="EMBL" id="KEP47432.1"/>
    </source>
</evidence>
<comment type="caution">
    <text evidence="1">The sequence shown here is derived from an EMBL/GenBank/DDBJ whole genome shotgun (WGS) entry which is preliminary data.</text>
</comment>
<reference evidence="1 2" key="1">
    <citation type="submission" date="2013-12" db="EMBL/GenBank/DDBJ databases">
        <authorList>
            <person name="Cubeta M."/>
            <person name="Pakala S."/>
            <person name="Fedorova N."/>
            <person name="Thomas E."/>
            <person name="Dean R."/>
            <person name="Jabaji S."/>
            <person name="Neate S."/>
            <person name="Toda T."/>
            <person name="Tavantzis S."/>
            <person name="Vilgalys R."/>
            <person name="Bharathan N."/>
            <person name="Pakala S."/>
            <person name="Losada L.S."/>
            <person name="Zafar N."/>
            <person name="Nierman W."/>
        </authorList>
    </citation>
    <scope>NUCLEOTIDE SEQUENCE [LARGE SCALE GENOMIC DNA]</scope>
    <source>
        <strain evidence="1 2">123E</strain>
    </source>
</reference>
<sequence>MTDPQSIETHPHWGRTINDYPKVYNCASVLADLEIPPDETGRAVRRDMALRAIQQICTIDASDTNRPLNNELANRITLEKLQCILELTRFSGELDNFALPGLVAGCITLMSSIKPSPFYFEYGYLCFKILVISLDTCLLKRGRDPTEPLQIPNAYSPHNYLADLWTETALLIGAELQGYSDILIGVPDMKFGPRSIPHLKVLKLDALLILLHDNQITFTNVLKEADSLGLAGLMYILLKFVENKKADMDEEQYQDKLVMPFARILYRYRLFAPEFPFELDTMAKIINYTGLLVRKLCGRPLNVDQGDSRSVLKAYSTIIKTQESAKLPECIALTNFAAAFATPGCEDLVAEVIDAAMEVIWKWLYGPAGPDLLMKMLARLLGEIHEMLKESELSCANNQSWMDAMLQSILITDLLSLVLRIILVMPTSCYSDPESRFSYLLQAAIDLMSHIPKDYLKSRLRTSGMLQVWRKYLLYFGSSRLLLSPLHPNRIKHHECTLTIVYFCQEVVDKQWAGELSAAQPLGMCGNLRCPFPFDAEFMSREHSTPYCSTRCQGLDSKLVSNKATSELFDTTSPRSQASLLLVDPFNYVLDTMWVEDDGLFFIRSEESPLAQIV</sequence>
<dbReference type="Proteomes" id="UP000027456">
    <property type="component" value="Unassembled WGS sequence"/>
</dbReference>
<dbReference type="EMBL" id="AZST01000743">
    <property type="protein sequence ID" value="KEP47432.1"/>
    <property type="molecule type" value="Genomic_DNA"/>
</dbReference>
<keyword evidence="2" id="KW-1185">Reference proteome</keyword>